<protein>
    <submittedName>
        <fullName evidence="1">Uncharacterized protein</fullName>
    </submittedName>
</protein>
<dbReference type="EMBL" id="MHOD01000034">
    <property type="protein sequence ID" value="OGZ57236.1"/>
    <property type="molecule type" value="Genomic_DNA"/>
</dbReference>
<gene>
    <name evidence="1" type="ORF">A2827_02125</name>
</gene>
<comment type="caution">
    <text evidence="1">The sequence shown here is derived from an EMBL/GenBank/DDBJ whole genome shotgun (WGS) entry which is preliminary data.</text>
</comment>
<name>A0A1G2H433_9BACT</name>
<evidence type="ECO:0000313" key="1">
    <source>
        <dbReference type="EMBL" id="OGZ57236.1"/>
    </source>
</evidence>
<evidence type="ECO:0000313" key="2">
    <source>
        <dbReference type="Proteomes" id="UP000177932"/>
    </source>
</evidence>
<sequence length="116" mass="13759">MAENDGNFWNDWAVLELGPVELTADDFFNFLEAERELMKQSSAFVITDINSPFYEDYELRSQYMAELDKFSIYTIKTLKDMLEDPFPSAFSASLDESQRKFYEKMVMVSEELRRYK</sequence>
<dbReference type="AlphaFoldDB" id="A0A1G2H433"/>
<proteinExistence type="predicted"/>
<accession>A0A1G2H433</accession>
<dbReference type="STRING" id="1802158.A2827_02125"/>
<organism evidence="1 2">
    <name type="scientific">Candidatus Spechtbacteria bacterium RIFCSPHIGHO2_01_FULL_43_30</name>
    <dbReference type="NCBI Taxonomy" id="1802158"/>
    <lineage>
        <taxon>Bacteria</taxon>
        <taxon>Candidatus Spechtiibacteriota</taxon>
    </lineage>
</organism>
<dbReference type="Proteomes" id="UP000177932">
    <property type="component" value="Unassembled WGS sequence"/>
</dbReference>
<reference evidence="1 2" key="1">
    <citation type="journal article" date="2016" name="Nat. Commun.">
        <title>Thousands of microbial genomes shed light on interconnected biogeochemical processes in an aquifer system.</title>
        <authorList>
            <person name="Anantharaman K."/>
            <person name="Brown C.T."/>
            <person name="Hug L.A."/>
            <person name="Sharon I."/>
            <person name="Castelle C.J."/>
            <person name="Probst A.J."/>
            <person name="Thomas B.C."/>
            <person name="Singh A."/>
            <person name="Wilkins M.J."/>
            <person name="Karaoz U."/>
            <person name="Brodie E.L."/>
            <person name="Williams K.H."/>
            <person name="Hubbard S.S."/>
            <person name="Banfield J.F."/>
        </authorList>
    </citation>
    <scope>NUCLEOTIDE SEQUENCE [LARGE SCALE GENOMIC DNA]</scope>
</reference>